<dbReference type="EMBL" id="JAIVGD010000001">
    <property type="protein sequence ID" value="KAH0783263.1"/>
    <property type="molecule type" value="Genomic_DNA"/>
</dbReference>
<evidence type="ECO:0000313" key="2">
    <source>
        <dbReference type="Proteomes" id="UP000826656"/>
    </source>
</evidence>
<evidence type="ECO:0000313" key="1">
    <source>
        <dbReference type="EMBL" id="KAH0783263.1"/>
    </source>
</evidence>
<name>A0ABQ7WR98_SOLTU</name>
<sequence length="121" mass="14368">MACLFSNKSLLGTGWFTYTKPKNRDFVQLRNLLDSFNVVDTSLITKQNQQKVQQSRVKRTDRKCYTKTFDSVPALRKAVILGYNPIRPWMSVVYRWLYDFNSREYFYDGLSYGTQHTLQNF</sequence>
<gene>
    <name evidence="1" type="ORF">KY290_002861</name>
</gene>
<comment type="caution">
    <text evidence="1">The sequence shown here is derived from an EMBL/GenBank/DDBJ whole genome shotgun (WGS) entry which is preliminary data.</text>
</comment>
<keyword evidence="2" id="KW-1185">Reference proteome</keyword>
<reference evidence="1 2" key="1">
    <citation type="journal article" date="2021" name="bioRxiv">
        <title>Chromosome-scale and haplotype-resolved genome assembly of a tetraploid potato cultivar.</title>
        <authorList>
            <person name="Sun H."/>
            <person name="Jiao W.-B."/>
            <person name="Krause K."/>
            <person name="Campoy J.A."/>
            <person name="Goel M."/>
            <person name="Folz-Donahue K."/>
            <person name="Kukat C."/>
            <person name="Huettel B."/>
            <person name="Schneeberger K."/>
        </authorList>
    </citation>
    <scope>NUCLEOTIDE SEQUENCE [LARGE SCALE GENOMIC DNA]</scope>
    <source>
        <strain evidence="1">SolTubOtavaFocal</strain>
        <tissue evidence="1">Leaves</tissue>
    </source>
</reference>
<dbReference type="Proteomes" id="UP000826656">
    <property type="component" value="Unassembled WGS sequence"/>
</dbReference>
<organism evidence="1 2">
    <name type="scientific">Solanum tuberosum</name>
    <name type="common">Potato</name>
    <dbReference type="NCBI Taxonomy" id="4113"/>
    <lineage>
        <taxon>Eukaryota</taxon>
        <taxon>Viridiplantae</taxon>
        <taxon>Streptophyta</taxon>
        <taxon>Embryophyta</taxon>
        <taxon>Tracheophyta</taxon>
        <taxon>Spermatophyta</taxon>
        <taxon>Magnoliopsida</taxon>
        <taxon>eudicotyledons</taxon>
        <taxon>Gunneridae</taxon>
        <taxon>Pentapetalae</taxon>
        <taxon>asterids</taxon>
        <taxon>lamiids</taxon>
        <taxon>Solanales</taxon>
        <taxon>Solanaceae</taxon>
        <taxon>Solanoideae</taxon>
        <taxon>Solaneae</taxon>
        <taxon>Solanum</taxon>
    </lineage>
</organism>
<accession>A0ABQ7WR98</accession>
<protein>
    <submittedName>
        <fullName evidence="1">Uncharacterized protein</fullName>
    </submittedName>
</protein>
<proteinExistence type="predicted"/>